<keyword evidence="1" id="KW-0732">Signal</keyword>
<keyword evidence="3" id="KW-1185">Reference proteome</keyword>
<evidence type="ECO:0000313" key="2">
    <source>
        <dbReference type="EMBL" id="BDY12607.1"/>
    </source>
</evidence>
<organism evidence="2 3">
    <name type="scientific">Hydrogenimonas cancrithermarum</name>
    <dbReference type="NCBI Taxonomy" id="2993563"/>
    <lineage>
        <taxon>Bacteria</taxon>
        <taxon>Pseudomonadati</taxon>
        <taxon>Campylobacterota</taxon>
        <taxon>Epsilonproteobacteria</taxon>
        <taxon>Campylobacterales</taxon>
        <taxon>Hydrogenimonadaceae</taxon>
        <taxon>Hydrogenimonas</taxon>
    </lineage>
</organism>
<proteinExistence type="predicted"/>
<feature type="signal peptide" evidence="1">
    <location>
        <begin position="1"/>
        <end position="19"/>
    </location>
</feature>
<dbReference type="EMBL" id="AP027370">
    <property type="protein sequence ID" value="BDY12607.1"/>
    <property type="molecule type" value="Genomic_DNA"/>
</dbReference>
<dbReference type="Proteomes" id="UP001321445">
    <property type="component" value="Chromosome"/>
</dbReference>
<feature type="chain" id="PRO_5045160141" description="DUF302 domain-containing protein" evidence="1">
    <location>
        <begin position="20"/>
        <end position="307"/>
    </location>
</feature>
<dbReference type="Gene3D" id="3.30.310.70">
    <property type="entry name" value="TT1751-like domain"/>
    <property type="match status" value="2"/>
</dbReference>
<dbReference type="SUPFAM" id="SSF103247">
    <property type="entry name" value="TT1751-like"/>
    <property type="match status" value="2"/>
</dbReference>
<dbReference type="InterPro" id="IPR035923">
    <property type="entry name" value="TT1751-like_sf"/>
</dbReference>
<name>A0ABM8FJX5_9BACT</name>
<evidence type="ECO:0008006" key="4">
    <source>
        <dbReference type="Google" id="ProtNLM"/>
    </source>
</evidence>
<dbReference type="RefSeq" id="WP_286337795.1">
    <property type="nucleotide sequence ID" value="NZ_AP027370.1"/>
</dbReference>
<evidence type="ECO:0000256" key="1">
    <source>
        <dbReference type="SAM" id="SignalP"/>
    </source>
</evidence>
<reference evidence="2 3" key="1">
    <citation type="submission" date="2023-03" db="EMBL/GenBank/DDBJ databases">
        <title>Description of Hydrogenimonas sp. ISO32.</title>
        <authorList>
            <person name="Mino S."/>
            <person name="Fukazawa S."/>
            <person name="Sawabe T."/>
        </authorList>
    </citation>
    <scope>NUCLEOTIDE SEQUENCE [LARGE SCALE GENOMIC DNA]</scope>
    <source>
        <strain evidence="2 3">ISO32</strain>
    </source>
</reference>
<protein>
    <recommendedName>
        <fullName evidence="4">DUF302 domain-containing protein</fullName>
    </recommendedName>
</protein>
<accession>A0ABM8FJX5</accession>
<sequence>MKTVMKLLLALTIVTGAYADNKEIIMFGVKKTDKVTTKSIEEAFTLAGYKVEGNRDMNGPFTKQFGKTRFSIYNLMTVYHPDNTKALVSQYEESGVFAPFSIVIYQKKGDDTVYAGVLSAFAKAKIMGLPYDNKVLQDLEARNIETLLKAMPGAKRVKFDYTPKPLAKDPLTRFEIESDPEEAEDLKEEVEMVIEDGLKPIGFVMANFLDYNYFLKEAGIDTYIFYDTYSLCKLKVIYTVSQIRPEAGVFAPCTMAIYQKKDSDRMKMVYPNVYNWMATLAIEDPTSLKELEKAQADIVELLKKTAE</sequence>
<evidence type="ECO:0000313" key="3">
    <source>
        <dbReference type="Proteomes" id="UP001321445"/>
    </source>
</evidence>
<gene>
    <name evidence="2" type="ORF">HCR_09190</name>
</gene>